<feature type="compositionally biased region" description="Low complexity" evidence="1">
    <location>
        <begin position="85"/>
        <end position="94"/>
    </location>
</feature>
<feature type="compositionally biased region" description="Polar residues" evidence="1">
    <location>
        <begin position="132"/>
        <end position="145"/>
    </location>
</feature>
<feature type="region of interest" description="Disordered" evidence="1">
    <location>
        <begin position="1"/>
        <end position="151"/>
    </location>
</feature>
<proteinExistence type="predicted"/>
<feature type="compositionally biased region" description="Basic and acidic residues" evidence="1">
    <location>
        <begin position="263"/>
        <end position="273"/>
    </location>
</feature>
<feature type="compositionally biased region" description="Basic residues" evidence="1">
    <location>
        <begin position="446"/>
        <end position="455"/>
    </location>
</feature>
<reference evidence="2 3" key="1">
    <citation type="submission" date="2018-08" db="EMBL/GenBank/DDBJ databases">
        <title>Draft genome of the lignicolous fungus Coniochaeta pulveracea.</title>
        <authorList>
            <person name="Borstlap C.J."/>
            <person name="De Witt R.N."/>
            <person name="Botha A."/>
            <person name="Volschenk H."/>
        </authorList>
    </citation>
    <scope>NUCLEOTIDE SEQUENCE [LARGE SCALE GENOMIC DNA]</scope>
    <source>
        <strain evidence="2 3">CAB683</strain>
    </source>
</reference>
<feature type="region of interest" description="Disordered" evidence="1">
    <location>
        <begin position="243"/>
        <end position="379"/>
    </location>
</feature>
<dbReference type="OrthoDB" id="5404794at2759"/>
<protein>
    <submittedName>
        <fullName evidence="2">Uncharacterized protein</fullName>
    </submittedName>
</protein>
<dbReference type="PROSITE" id="PS50330">
    <property type="entry name" value="UIM"/>
    <property type="match status" value="1"/>
</dbReference>
<dbReference type="PRINTS" id="PR00929">
    <property type="entry name" value="ATHOOK"/>
</dbReference>
<feature type="compositionally biased region" description="Basic and acidic residues" evidence="1">
    <location>
        <begin position="518"/>
        <end position="549"/>
    </location>
</feature>
<feature type="region of interest" description="Disordered" evidence="1">
    <location>
        <begin position="417"/>
        <end position="603"/>
    </location>
</feature>
<dbReference type="AlphaFoldDB" id="A0A420YGG9"/>
<dbReference type="STRING" id="177199.A0A420YGG9"/>
<evidence type="ECO:0000313" key="3">
    <source>
        <dbReference type="Proteomes" id="UP000275385"/>
    </source>
</evidence>
<comment type="caution">
    <text evidence="2">The sequence shown here is derived from an EMBL/GenBank/DDBJ whole genome shotgun (WGS) entry which is preliminary data.</text>
</comment>
<feature type="compositionally biased region" description="Basic residues" evidence="1">
    <location>
        <begin position="363"/>
        <end position="372"/>
    </location>
</feature>
<feature type="compositionally biased region" description="Basic residues" evidence="1">
    <location>
        <begin position="58"/>
        <end position="67"/>
    </location>
</feature>
<evidence type="ECO:0000313" key="2">
    <source>
        <dbReference type="EMBL" id="RKU46956.1"/>
    </source>
</evidence>
<dbReference type="InterPro" id="IPR017956">
    <property type="entry name" value="AT_hook_DNA-bd_motif"/>
</dbReference>
<dbReference type="EMBL" id="QVQW01000011">
    <property type="protein sequence ID" value="RKU46956.1"/>
    <property type="molecule type" value="Genomic_DNA"/>
</dbReference>
<dbReference type="Proteomes" id="UP000275385">
    <property type="component" value="Unassembled WGS sequence"/>
</dbReference>
<dbReference type="GO" id="GO:0003677">
    <property type="term" value="F:DNA binding"/>
    <property type="evidence" value="ECO:0007669"/>
    <property type="project" value="InterPro"/>
</dbReference>
<keyword evidence="3" id="KW-1185">Reference proteome</keyword>
<sequence length="648" mass="69575">MAKKQRAVDSALTQVTTPGRPQLIADSDIWDIPPTQDVSPVAGLSNSTSSGKKSISVKVKKTDKKRKSDMSTSVQAPTSPETASLPALLADPADGIGGTASNKRRRLSEVQQGQGSQDVDMLVIPRSEETGQFKTSPTVPNTSSGDVVENSDKPQSVSLLIVRNTLTPSQKEQYKFVSLSSEADETPGKIVPAAAAGKAGDTGESSGTNLVAYLTPNIPDSTLPAMPPALGSRSSVLMKTLAKMKKRPKPLKENPRSSPDIISEPRNDSSRDDNEQDPTLDAVPAVAEISSAMPSTISPPSARRRKHVQLAGEDPFAMPSTISPPPSSAIRRGRARQVREPNVVPEADMGSNLIPEQVEPPRRGRGRPKRLRSGTIGEDDDLQAAIAASLADLEAPKHNSEVNVAATSVTAAEARTIEETVEAQQKPEPVIEKQDTPALVAEQPQTKKKRGRKKKETAVVETVPPEDSVSLVPDELPVPGQDVEAEEPKPKRKRGRPRKSELAVITEAETPQITDAEPDNHEAIAVDSAVETHDEEKQPKDTPTKETKEAPGTGSIPSADKAVSVLSERDNNSLRVGPQTNSEPPMDYAKDTTAQENREVETPMKQVMKKDETPKSGILSSQVRKVQYRVGLSKKSRIAPLLKSVRKP</sequence>
<organism evidence="2 3">
    <name type="scientific">Coniochaeta pulveracea</name>
    <dbReference type="NCBI Taxonomy" id="177199"/>
    <lineage>
        <taxon>Eukaryota</taxon>
        <taxon>Fungi</taxon>
        <taxon>Dikarya</taxon>
        <taxon>Ascomycota</taxon>
        <taxon>Pezizomycotina</taxon>
        <taxon>Sordariomycetes</taxon>
        <taxon>Sordariomycetidae</taxon>
        <taxon>Coniochaetales</taxon>
        <taxon>Coniochaetaceae</taxon>
        <taxon>Coniochaeta</taxon>
    </lineage>
</organism>
<feature type="compositionally biased region" description="Low complexity" evidence="1">
    <location>
        <begin position="45"/>
        <end position="57"/>
    </location>
</feature>
<gene>
    <name evidence="2" type="ORF">DL546_006061</name>
</gene>
<evidence type="ECO:0000256" key="1">
    <source>
        <dbReference type="SAM" id="MobiDB-lite"/>
    </source>
</evidence>
<dbReference type="InterPro" id="IPR003903">
    <property type="entry name" value="UIM_dom"/>
</dbReference>
<accession>A0A420YGG9</accession>
<name>A0A420YGG9_9PEZI</name>